<dbReference type="Gene3D" id="2.130.10.10">
    <property type="entry name" value="YVTN repeat-like/Quinoprotein amine dehydrogenase"/>
    <property type="match status" value="2"/>
</dbReference>
<evidence type="ECO:0000259" key="14">
    <source>
        <dbReference type="PROSITE" id="PS50271"/>
    </source>
</evidence>
<dbReference type="SUPFAM" id="SSF54001">
    <property type="entry name" value="Cysteine proteinases"/>
    <property type="match status" value="1"/>
</dbReference>
<feature type="compositionally biased region" description="Basic residues" evidence="12">
    <location>
        <begin position="892"/>
        <end position="903"/>
    </location>
</feature>
<evidence type="ECO:0000256" key="6">
    <source>
        <dbReference type="ARBA" id="ARBA00022737"/>
    </source>
</evidence>
<keyword evidence="8" id="KW-0862">Zinc</keyword>
<dbReference type="Gene3D" id="3.90.70.10">
    <property type="entry name" value="Cysteine proteinases"/>
    <property type="match status" value="1"/>
</dbReference>
<dbReference type="EMBL" id="KV453841">
    <property type="protein sequence ID" value="ODV92170.1"/>
    <property type="molecule type" value="Genomic_DNA"/>
</dbReference>
<dbReference type="PROSITE" id="PS50235">
    <property type="entry name" value="USP_3"/>
    <property type="match status" value="1"/>
</dbReference>
<dbReference type="InterPro" id="IPR028889">
    <property type="entry name" value="USP"/>
</dbReference>
<keyword evidence="5" id="KW-0479">Metal-binding</keyword>
<dbReference type="PROSITE" id="PS50271">
    <property type="entry name" value="ZF_UBP"/>
    <property type="match status" value="1"/>
</dbReference>
<dbReference type="PANTHER" id="PTHR13227:SF0">
    <property type="entry name" value="EUKARYOTIC TRANSLATION INITIATION FACTOR 2A"/>
    <property type="match status" value="1"/>
</dbReference>
<feature type="region of interest" description="Disordered" evidence="12">
    <location>
        <begin position="861"/>
        <end position="946"/>
    </location>
</feature>
<keyword evidence="3" id="KW-0396">Initiation factor</keyword>
<feature type="domain" description="USP" evidence="13">
    <location>
        <begin position="82"/>
        <end position="404"/>
    </location>
</feature>
<evidence type="ECO:0000256" key="9">
    <source>
        <dbReference type="ARBA" id="ARBA00022845"/>
    </source>
</evidence>
<dbReference type="InterPro" id="IPR011387">
    <property type="entry name" value="TIF2A"/>
</dbReference>
<evidence type="ECO:0000256" key="10">
    <source>
        <dbReference type="ARBA" id="ARBA00022917"/>
    </source>
</evidence>
<dbReference type="InterPro" id="IPR015943">
    <property type="entry name" value="WD40/YVTN_repeat-like_dom_sf"/>
</dbReference>
<sequence>MHARSTAHIFAVDITVASLYCHVCQNIVIDPELENVRISALASVIGRDFSKRLTSVTLDSNDLQFVTDNTIAPKAVDSYGLRGFQNMGATCFMSVILQMLIHNPLVRNDFLGGSHLKEDCSREDCVSCRMQEIFSEFYGVNDRKVGYGPTSLLITAWNTQKSLAGYSEQDAHEFLQFLLNNLHKTSNSKTELRSFDSTAGRVNCHCIVHRAFCGVLQSKLICETCGIEGQTLDPVLDLNLELKNGSGDSRINLLSCLARYTRREKLDEQLHCQNCAQKRSMSKQLGIRRLPPVLVIQLKRFQHTASSSAKIDKHVDFPFTLDMSPYVVDTFKDGQRPELPHEDCTMELFGVVKHQGQLSTGHYTCYVKARNAEWFHFDDSMVTKTTEEEALGLISGSGSFEQQADLTDIVSKCANYSPNGKYFAYASATSVIVLNPEDGSLFHELPVSGVLELGFSPLGSHVITWVRPVKQEDGNLAENLMVWDVRTGEKLASFVQKSQTSWNLQYTYDEKYFARMVTNEIHFFESSNMSKLWNKIHVEGCADFSMSMGKSYAFAVFVREKDGRPANVGIYQIPDFTTPVAWKSFYKADKVRMKWNNIGTSLIVLASTEVDQTGKSYYGETNLYLLGIAGGFAQQVQLEPGTPVYDVSWSPNSREFAVVFGYMPAKILIIDARGNTLFNIPRGPRNVVSYSPHGKFFFAGGFGNLQGQIDVYDRDADFKKIAMIDAPNSTVYEWSPDGRSILTATTSPRLRVDNGIKIWFYNGKLLYKEDIEELFNVAWRPQEASLYSVPRATSPTPEPHSSAAGFVDSTNSKPVGVYRPPRARANGSETGTVTALLRAENSSTPSKKYPTPSKFISSFQRLGGQQPVPGTAGYKTPGAPTEPADSFSKTALRNKKKREAKKKGGNEESSSTEGSPAPQAGVSIAEPQENATTEEATQRALSAEERKVRGLLKKLRVIEEYKMRLANKEVLEDNQMEKVKREDDIRKQLTSLGWKGV</sequence>
<dbReference type="InterPro" id="IPR001607">
    <property type="entry name" value="Znf_UBP"/>
</dbReference>
<organism evidence="15 16">
    <name type="scientific">Tortispora caseinolytica NRRL Y-17796</name>
    <dbReference type="NCBI Taxonomy" id="767744"/>
    <lineage>
        <taxon>Eukaryota</taxon>
        <taxon>Fungi</taxon>
        <taxon>Dikarya</taxon>
        <taxon>Ascomycota</taxon>
        <taxon>Saccharomycotina</taxon>
        <taxon>Trigonopsidomycetes</taxon>
        <taxon>Trigonopsidales</taxon>
        <taxon>Trigonopsidaceae</taxon>
        <taxon>Tortispora</taxon>
    </lineage>
</organism>
<dbReference type="PANTHER" id="PTHR13227">
    <property type="entry name" value="EUKARYOTIC TRANSLATION INITIATION FACTOR 2A"/>
    <property type="match status" value="1"/>
</dbReference>
<reference evidence="16" key="1">
    <citation type="submission" date="2016-02" db="EMBL/GenBank/DDBJ databases">
        <title>Comparative genomics of biotechnologically important yeasts.</title>
        <authorList>
            <consortium name="DOE Joint Genome Institute"/>
            <person name="Riley R."/>
            <person name="Haridas S."/>
            <person name="Wolfe K.H."/>
            <person name="Lopes M.R."/>
            <person name="Hittinger C.T."/>
            <person name="Goker M."/>
            <person name="Salamov A."/>
            <person name="Wisecaver J."/>
            <person name="Long T.M."/>
            <person name="Aerts A.L."/>
            <person name="Barry K."/>
            <person name="Choi C."/>
            <person name="Clum A."/>
            <person name="Coughlan A.Y."/>
            <person name="Deshpande S."/>
            <person name="Douglass A.P."/>
            <person name="Hanson S.J."/>
            <person name="Klenk H.-P."/>
            <person name="Labutti K."/>
            <person name="Lapidus A."/>
            <person name="Lindquist E."/>
            <person name="Lipzen A."/>
            <person name="Meier-Kolthoff J.P."/>
            <person name="Ohm R.A."/>
            <person name="Otillar R.P."/>
            <person name="Pangilinan J."/>
            <person name="Peng Y."/>
            <person name="Rokas A."/>
            <person name="Rosa C.A."/>
            <person name="Scheuner C."/>
            <person name="Sibirny A.A."/>
            <person name="Slot J.C."/>
            <person name="Stielow J.B."/>
            <person name="Sun H."/>
            <person name="Kurtzman C.P."/>
            <person name="Blackwell M."/>
            <person name="Jeffries T.W."/>
            <person name="Grigoriev I.V."/>
        </authorList>
    </citation>
    <scope>NUCLEOTIDE SEQUENCE [LARGE SCALE GENOMIC DNA]</scope>
    <source>
        <strain evidence="16">NRRL Y-17796</strain>
    </source>
</reference>
<evidence type="ECO:0000313" key="15">
    <source>
        <dbReference type="EMBL" id="ODV92170.1"/>
    </source>
</evidence>
<evidence type="ECO:0000256" key="5">
    <source>
        <dbReference type="ARBA" id="ARBA00022723"/>
    </source>
</evidence>
<keyword evidence="4" id="KW-0853">WD repeat</keyword>
<dbReference type="SUPFAM" id="SSF82171">
    <property type="entry name" value="DPP6 N-terminal domain-like"/>
    <property type="match status" value="1"/>
</dbReference>
<dbReference type="GO" id="GO:0004843">
    <property type="term" value="F:cysteine-type deubiquitinase activity"/>
    <property type="evidence" value="ECO:0007669"/>
    <property type="project" value="InterPro"/>
</dbReference>
<name>A0A1E4TK86_9ASCO</name>
<protein>
    <recommendedName>
        <fullName evidence="2">Eukaryotic translation initiation factor 2A</fullName>
    </recommendedName>
</protein>
<dbReference type="GO" id="GO:0022627">
    <property type="term" value="C:cytosolic small ribosomal subunit"/>
    <property type="evidence" value="ECO:0007669"/>
    <property type="project" value="TreeGrafter"/>
</dbReference>
<dbReference type="Pfam" id="PF00443">
    <property type="entry name" value="UCH"/>
    <property type="match status" value="1"/>
</dbReference>
<comment type="similarity">
    <text evidence="1">Belongs to the WD repeat EIF2A family.</text>
</comment>
<evidence type="ECO:0000256" key="11">
    <source>
        <dbReference type="PROSITE-ProRule" id="PRU00502"/>
    </source>
</evidence>
<dbReference type="GO" id="GO:0000049">
    <property type="term" value="F:tRNA binding"/>
    <property type="evidence" value="ECO:0007669"/>
    <property type="project" value="TreeGrafter"/>
</dbReference>
<gene>
    <name evidence="15" type="ORF">CANCADRAFT_758</name>
</gene>
<evidence type="ECO:0000259" key="13">
    <source>
        <dbReference type="PROSITE" id="PS50235"/>
    </source>
</evidence>
<dbReference type="GO" id="GO:0003743">
    <property type="term" value="F:translation initiation factor activity"/>
    <property type="evidence" value="ECO:0007669"/>
    <property type="project" value="UniProtKB-KW"/>
</dbReference>
<keyword evidence="10" id="KW-0648">Protein biosynthesis</keyword>
<keyword evidence="9" id="KW-0810">Translation regulation</keyword>
<keyword evidence="7 11" id="KW-0863">Zinc-finger</keyword>
<feature type="domain" description="UBP-type" evidence="14">
    <location>
        <begin position="1"/>
        <end position="47"/>
    </location>
</feature>
<evidence type="ECO:0000256" key="7">
    <source>
        <dbReference type="ARBA" id="ARBA00022771"/>
    </source>
</evidence>
<keyword evidence="16" id="KW-1185">Reference proteome</keyword>
<dbReference type="OrthoDB" id="2194683at2759"/>
<proteinExistence type="inferred from homology"/>
<dbReference type="GO" id="GO:0043022">
    <property type="term" value="F:ribosome binding"/>
    <property type="evidence" value="ECO:0007669"/>
    <property type="project" value="TreeGrafter"/>
</dbReference>
<dbReference type="InterPro" id="IPR018200">
    <property type="entry name" value="USP_CS"/>
</dbReference>
<keyword evidence="6" id="KW-0677">Repeat</keyword>
<evidence type="ECO:0000256" key="3">
    <source>
        <dbReference type="ARBA" id="ARBA00022540"/>
    </source>
</evidence>
<evidence type="ECO:0000256" key="12">
    <source>
        <dbReference type="SAM" id="MobiDB-lite"/>
    </source>
</evidence>
<accession>A0A1E4TK86</accession>
<dbReference type="GO" id="GO:0003729">
    <property type="term" value="F:mRNA binding"/>
    <property type="evidence" value="ECO:0007669"/>
    <property type="project" value="TreeGrafter"/>
</dbReference>
<dbReference type="Proteomes" id="UP000095023">
    <property type="component" value="Unassembled WGS sequence"/>
</dbReference>
<dbReference type="AlphaFoldDB" id="A0A1E4TK86"/>
<dbReference type="InterPro" id="IPR013979">
    <property type="entry name" value="TIF_beta_prop-like"/>
</dbReference>
<evidence type="ECO:0000256" key="4">
    <source>
        <dbReference type="ARBA" id="ARBA00022574"/>
    </source>
</evidence>
<evidence type="ECO:0000256" key="8">
    <source>
        <dbReference type="ARBA" id="ARBA00022833"/>
    </source>
</evidence>
<evidence type="ECO:0000256" key="2">
    <source>
        <dbReference type="ARBA" id="ARBA00013819"/>
    </source>
</evidence>
<dbReference type="GO" id="GO:0016579">
    <property type="term" value="P:protein deubiquitination"/>
    <property type="evidence" value="ECO:0007669"/>
    <property type="project" value="InterPro"/>
</dbReference>
<dbReference type="InterPro" id="IPR038765">
    <property type="entry name" value="Papain-like_cys_pep_sf"/>
</dbReference>
<dbReference type="PROSITE" id="PS00972">
    <property type="entry name" value="USP_1"/>
    <property type="match status" value="1"/>
</dbReference>
<evidence type="ECO:0000313" key="16">
    <source>
        <dbReference type="Proteomes" id="UP000095023"/>
    </source>
</evidence>
<dbReference type="InterPro" id="IPR001394">
    <property type="entry name" value="Peptidase_C19_UCH"/>
</dbReference>
<dbReference type="GO" id="GO:0006417">
    <property type="term" value="P:regulation of translation"/>
    <property type="evidence" value="ECO:0007669"/>
    <property type="project" value="UniProtKB-KW"/>
</dbReference>
<dbReference type="GO" id="GO:0008270">
    <property type="term" value="F:zinc ion binding"/>
    <property type="evidence" value="ECO:0007669"/>
    <property type="project" value="UniProtKB-KW"/>
</dbReference>
<feature type="region of interest" description="Disordered" evidence="12">
    <location>
        <begin position="790"/>
        <end position="832"/>
    </location>
</feature>
<evidence type="ECO:0000256" key="1">
    <source>
        <dbReference type="ARBA" id="ARBA00009573"/>
    </source>
</evidence>
<dbReference type="Pfam" id="PF08662">
    <property type="entry name" value="eIF2A"/>
    <property type="match status" value="1"/>
</dbReference>